<comment type="caution">
    <text evidence="6">The sequence shown here is derived from an EMBL/GenBank/DDBJ whole genome shotgun (WGS) entry which is preliminary data.</text>
</comment>
<dbReference type="EMBL" id="WIXE01014214">
    <property type="protein sequence ID" value="KAK5974460.1"/>
    <property type="molecule type" value="Genomic_DNA"/>
</dbReference>
<evidence type="ECO:0000313" key="6">
    <source>
        <dbReference type="EMBL" id="KAK5974460.1"/>
    </source>
</evidence>
<accession>A0AAN8F7A4</accession>
<reference evidence="6 7" key="1">
    <citation type="submission" date="2019-10" db="EMBL/GenBank/DDBJ databases">
        <title>Assembly and Annotation for the nematode Trichostrongylus colubriformis.</title>
        <authorList>
            <person name="Martin J."/>
        </authorList>
    </citation>
    <scope>NUCLEOTIDE SEQUENCE [LARGE SCALE GENOMIC DNA]</scope>
    <source>
        <strain evidence="6">G859</strain>
        <tissue evidence="6">Whole worm</tissue>
    </source>
</reference>
<dbReference type="CDD" id="cd03587">
    <property type="entry name" value="SOCS"/>
    <property type="match status" value="1"/>
</dbReference>
<comment type="similarity">
    <text evidence="1">Belongs to the ankyrin SOCS box (ASB) family.</text>
</comment>
<dbReference type="Pfam" id="PF00023">
    <property type="entry name" value="Ank"/>
    <property type="match status" value="2"/>
</dbReference>
<evidence type="ECO:0000256" key="1">
    <source>
        <dbReference type="ARBA" id="ARBA00005949"/>
    </source>
</evidence>
<dbReference type="AlphaFoldDB" id="A0AAN8F7A4"/>
<feature type="repeat" description="ANK" evidence="4">
    <location>
        <begin position="97"/>
        <end position="129"/>
    </location>
</feature>
<dbReference type="SMART" id="SM00969">
    <property type="entry name" value="SOCS_box"/>
    <property type="match status" value="1"/>
</dbReference>
<evidence type="ECO:0000313" key="7">
    <source>
        <dbReference type="Proteomes" id="UP001331761"/>
    </source>
</evidence>
<dbReference type="SUPFAM" id="SSF48403">
    <property type="entry name" value="Ankyrin repeat"/>
    <property type="match status" value="1"/>
</dbReference>
<keyword evidence="3 4" id="KW-0040">ANK repeat</keyword>
<dbReference type="Pfam" id="PF13606">
    <property type="entry name" value="Ank_3"/>
    <property type="match status" value="1"/>
</dbReference>
<evidence type="ECO:0000256" key="3">
    <source>
        <dbReference type="ARBA" id="ARBA00023043"/>
    </source>
</evidence>
<dbReference type="InterPro" id="IPR001496">
    <property type="entry name" value="SOCS_box"/>
</dbReference>
<dbReference type="InterPro" id="IPR036770">
    <property type="entry name" value="Ankyrin_rpt-contain_sf"/>
</dbReference>
<dbReference type="GO" id="GO:0016567">
    <property type="term" value="P:protein ubiquitination"/>
    <property type="evidence" value="ECO:0007669"/>
    <property type="project" value="TreeGrafter"/>
</dbReference>
<dbReference type="PROSITE" id="PS50088">
    <property type="entry name" value="ANK_REPEAT"/>
    <property type="match status" value="4"/>
</dbReference>
<dbReference type="PANTHER" id="PTHR24136:SF15">
    <property type="entry name" value="ANK_REP_REGION DOMAIN-CONTAINING PROTEIN"/>
    <property type="match status" value="1"/>
</dbReference>
<sequence>IFNFADVLNFQPDGEVTRGLTPLHYACFINYVGAAKLLLNRGAKVDAVDEVGCSALHLCAEHGYYRMIKLLLQYTEAVQQYEIPVMEANGKYPSREHVDEPLRLAIKNGHYECARLLLENGASPNAIYFDGPEITHVSPLDTHFIALLLRFSCIKLCEACILLPRIFHKYGGDVNAQAHPRQDLRTPLHYALLSGSATLVKFLIELGANVTMPKGYNKPSIIDIAVLKDDPQLLKIIIDAGADVNAIHTYIGSALHLAACSVLEHQYEILRLLLEAGADPNIQHRFDDGSQLKSPFVEYFRSRDEVDPNVVHLLLSYGAKVVMRSPISNTRGQLRNVLRLAATREQPQFQVLNSMLELGEDFDVGAIDRLPLPLALKGDILERAKNPASLQQLCRLRLRSMVAPFRPDTVSRLPIPTHMKDYVLGRSH</sequence>
<feature type="non-terminal residue" evidence="6">
    <location>
        <position position="1"/>
    </location>
</feature>
<organism evidence="6 7">
    <name type="scientific">Trichostrongylus colubriformis</name>
    <name type="common">Black scour worm</name>
    <dbReference type="NCBI Taxonomy" id="6319"/>
    <lineage>
        <taxon>Eukaryota</taxon>
        <taxon>Metazoa</taxon>
        <taxon>Ecdysozoa</taxon>
        <taxon>Nematoda</taxon>
        <taxon>Chromadorea</taxon>
        <taxon>Rhabditida</taxon>
        <taxon>Rhabditina</taxon>
        <taxon>Rhabditomorpha</taxon>
        <taxon>Strongyloidea</taxon>
        <taxon>Trichostrongylidae</taxon>
        <taxon>Trichostrongylus</taxon>
    </lineage>
</organism>
<dbReference type="PROSITE" id="PS50225">
    <property type="entry name" value="SOCS"/>
    <property type="match status" value="1"/>
</dbReference>
<proteinExistence type="inferred from homology"/>
<dbReference type="SUPFAM" id="SSF158235">
    <property type="entry name" value="SOCS box-like"/>
    <property type="match status" value="1"/>
</dbReference>
<dbReference type="GO" id="GO:0035556">
    <property type="term" value="P:intracellular signal transduction"/>
    <property type="evidence" value="ECO:0007669"/>
    <property type="project" value="InterPro"/>
</dbReference>
<feature type="domain" description="SOCS box" evidence="5">
    <location>
        <begin position="369"/>
        <end position="428"/>
    </location>
</feature>
<evidence type="ECO:0000256" key="4">
    <source>
        <dbReference type="PROSITE-ProRule" id="PRU00023"/>
    </source>
</evidence>
<feature type="repeat" description="ANK" evidence="4">
    <location>
        <begin position="18"/>
        <end position="50"/>
    </location>
</feature>
<dbReference type="Pfam" id="PF12796">
    <property type="entry name" value="Ank_2"/>
    <property type="match status" value="1"/>
</dbReference>
<dbReference type="Gene3D" id="1.10.750.20">
    <property type="entry name" value="SOCS box"/>
    <property type="match status" value="1"/>
</dbReference>
<keyword evidence="7" id="KW-1185">Reference proteome</keyword>
<keyword evidence="2" id="KW-0677">Repeat</keyword>
<dbReference type="PRINTS" id="PR01415">
    <property type="entry name" value="ANKYRIN"/>
</dbReference>
<dbReference type="Gene3D" id="1.25.40.20">
    <property type="entry name" value="Ankyrin repeat-containing domain"/>
    <property type="match status" value="2"/>
</dbReference>
<dbReference type="SMART" id="SM00253">
    <property type="entry name" value="SOCS"/>
    <property type="match status" value="1"/>
</dbReference>
<dbReference type="PROSITE" id="PS50297">
    <property type="entry name" value="ANK_REP_REGION"/>
    <property type="match status" value="3"/>
</dbReference>
<feature type="repeat" description="ANK" evidence="4">
    <location>
        <begin position="183"/>
        <end position="215"/>
    </location>
</feature>
<gene>
    <name evidence="6" type="ORF">GCK32_009357</name>
</gene>
<feature type="repeat" description="ANK" evidence="4">
    <location>
        <begin position="253"/>
        <end position="285"/>
    </location>
</feature>
<dbReference type="Pfam" id="PF07525">
    <property type="entry name" value="SOCS_box"/>
    <property type="match status" value="1"/>
</dbReference>
<dbReference type="SMART" id="SM00248">
    <property type="entry name" value="ANK"/>
    <property type="match status" value="7"/>
</dbReference>
<dbReference type="InterPro" id="IPR002110">
    <property type="entry name" value="Ankyrin_rpt"/>
</dbReference>
<dbReference type="InterPro" id="IPR051573">
    <property type="entry name" value="Ankyrin-SOCS_box_domain"/>
</dbReference>
<dbReference type="InterPro" id="IPR036036">
    <property type="entry name" value="SOCS_box-like_dom_sf"/>
</dbReference>
<dbReference type="PANTHER" id="PTHR24136">
    <property type="entry name" value="SOWAH (DROSOPHILA) HOMOLOG"/>
    <property type="match status" value="1"/>
</dbReference>
<evidence type="ECO:0000256" key="2">
    <source>
        <dbReference type="ARBA" id="ARBA00022737"/>
    </source>
</evidence>
<dbReference type="Proteomes" id="UP001331761">
    <property type="component" value="Unassembled WGS sequence"/>
</dbReference>
<protein>
    <submittedName>
        <fullName evidence="6">SOCS protein</fullName>
    </submittedName>
</protein>
<dbReference type="GO" id="GO:0045732">
    <property type="term" value="P:positive regulation of protein catabolic process"/>
    <property type="evidence" value="ECO:0007669"/>
    <property type="project" value="TreeGrafter"/>
</dbReference>
<evidence type="ECO:0000259" key="5">
    <source>
        <dbReference type="PROSITE" id="PS50225"/>
    </source>
</evidence>
<name>A0AAN8F7A4_TRICO</name>